<dbReference type="GO" id="GO:0001817">
    <property type="term" value="P:regulation of cytokine production"/>
    <property type="evidence" value="ECO:0000318"/>
    <property type="project" value="GO_Central"/>
</dbReference>
<dbReference type="STRING" id="13616.ENSMODP00000044798"/>
<reference evidence="7 8" key="1">
    <citation type="journal article" date="2007" name="Nature">
        <title>Genome of the marsupial Monodelphis domestica reveals innovation in non-coding sequences.</title>
        <authorList>
            <person name="Mikkelsen T.S."/>
            <person name="Wakefield M.J."/>
            <person name="Aken B."/>
            <person name="Amemiya C.T."/>
            <person name="Chang J.L."/>
            <person name="Duke S."/>
            <person name="Garber M."/>
            <person name="Gentles A.J."/>
            <person name="Goodstadt L."/>
            <person name="Heger A."/>
            <person name="Jurka J."/>
            <person name="Kamal M."/>
            <person name="Mauceli E."/>
            <person name="Searle S.M."/>
            <person name="Sharpe T."/>
            <person name="Baker M.L."/>
            <person name="Batzer M.A."/>
            <person name="Benos P.V."/>
            <person name="Belov K."/>
            <person name="Clamp M."/>
            <person name="Cook A."/>
            <person name="Cuff J."/>
            <person name="Das R."/>
            <person name="Davidow L."/>
            <person name="Deakin J.E."/>
            <person name="Fazzari M.J."/>
            <person name="Glass J.L."/>
            <person name="Grabherr M."/>
            <person name="Greally J.M."/>
            <person name="Gu W."/>
            <person name="Hore T.A."/>
            <person name="Huttley G.A."/>
            <person name="Kleber M."/>
            <person name="Jirtle R.L."/>
            <person name="Koina E."/>
            <person name="Lee J.T."/>
            <person name="Mahony S."/>
            <person name="Marra M.A."/>
            <person name="Miller R.D."/>
            <person name="Nicholls R.D."/>
            <person name="Oda M."/>
            <person name="Papenfuss A.T."/>
            <person name="Parra Z.E."/>
            <person name="Pollock D.D."/>
            <person name="Ray D.A."/>
            <person name="Schein J.E."/>
            <person name="Speed T.P."/>
            <person name="Thompson K."/>
            <person name="VandeBerg J.L."/>
            <person name="Wade C.M."/>
            <person name="Walker J.A."/>
            <person name="Waters P.D."/>
            <person name="Webber C."/>
            <person name="Weidman J.R."/>
            <person name="Xie X."/>
            <person name="Zody M.C."/>
            <person name="Baldwin J."/>
            <person name="Abdouelleil A."/>
            <person name="Abdulkadir J."/>
            <person name="Abebe A."/>
            <person name="Abera B."/>
            <person name="Abreu J."/>
            <person name="Acer S.C."/>
            <person name="Aftuck L."/>
            <person name="Alexander A."/>
            <person name="An P."/>
            <person name="Anderson E."/>
            <person name="Anderson S."/>
            <person name="Arachi H."/>
            <person name="Azer M."/>
            <person name="Bachantsang P."/>
            <person name="Barry A."/>
            <person name="Bayul T."/>
            <person name="Berlin A."/>
            <person name="Bessette D."/>
            <person name="Bloom T."/>
            <person name="Bloom T."/>
            <person name="Boguslavskiy L."/>
            <person name="Bonnet C."/>
            <person name="Boukhgalter B."/>
            <person name="Bourzgui I."/>
            <person name="Brown A."/>
            <person name="Cahill P."/>
            <person name="Channer S."/>
            <person name="Cheshatsang Y."/>
            <person name="Chuda L."/>
            <person name="Citroen M."/>
            <person name="Collymore A."/>
            <person name="Cooke P."/>
            <person name="Costello M."/>
            <person name="D'Aco K."/>
            <person name="Daza R."/>
            <person name="De Haan G."/>
            <person name="DeGray S."/>
            <person name="DeMaso C."/>
            <person name="Dhargay N."/>
            <person name="Dooley K."/>
            <person name="Dooley E."/>
            <person name="Doricent M."/>
            <person name="Dorje P."/>
            <person name="Dorjee K."/>
            <person name="Dupes A."/>
            <person name="Elong R."/>
            <person name="Falk J."/>
            <person name="Farina A."/>
            <person name="Faro S."/>
            <person name="Ferguson D."/>
            <person name="Fisher S."/>
            <person name="Foley C.D."/>
            <person name="Franke A."/>
            <person name="Friedrich D."/>
            <person name="Gadbois L."/>
            <person name="Gearin G."/>
            <person name="Gearin C.R."/>
            <person name="Giannoukos G."/>
            <person name="Goode T."/>
            <person name="Graham J."/>
            <person name="Grandbois E."/>
            <person name="Grewal S."/>
            <person name="Gyaltsen K."/>
            <person name="Hafez N."/>
            <person name="Hagos B."/>
            <person name="Hall J."/>
            <person name="Henson C."/>
            <person name="Hollinger A."/>
            <person name="Honan T."/>
            <person name="Huard M.D."/>
            <person name="Hughes L."/>
            <person name="Hurhula B."/>
            <person name="Husby M.E."/>
            <person name="Kamat A."/>
            <person name="Kanga B."/>
            <person name="Kashin S."/>
            <person name="Khazanovich D."/>
            <person name="Kisner P."/>
            <person name="Lance K."/>
            <person name="Lara M."/>
            <person name="Lee W."/>
            <person name="Lennon N."/>
            <person name="Letendre F."/>
            <person name="LeVine R."/>
            <person name="Lipovsky A."/>
            <person name="Liu X."/>
            <person name="Liu J."/>
            <person name="Liu S."/>
            <person name="Lokyitsang T."/>
            <person name="Lokyitsang Y."/>
            <person name="Lubonja R."/>
            <person name="Lui A."/>
            <person name="MacDonald P."/>
            <person name="Magnisalis V."/>
            <person name="Maru K."/>
            <person name="Matthews C."/>
            <person name="McCusker W."/>
            <person name="McDonough S."/>
            <person name="Mehta T."/>
            <person name="Meldrim J."/>
            <person name="Meneus L."/>
            <person name="Mihai O."/>
            <person name="Mihalev A."/>
            <person name="Mihova T."/>
            <person name="Mittelman R."/>
            <person name="Mlenga V."/>
            <person name="Montmayeur A."/>
            <person name="Mulrain L."/>
            <person name="Navidi A."/>
            <person name="Naylor J."/>
            <person name="Negash T."/>
            <person name="Nguyen T."/>
            <person name="Nguyen N."/>
            <person name="Nicol R."/>
            <person name="Norbu C."/>
            <person name="Norbu N."/>
            <person name="Novod N."/>
            <person name="O'Neill B."/>
            <person name="Osman S."/>
            <person name="Markiewicz E."/>
            <person name="Oyono O.L."/>
            <person name="Patti C."/>
            <person name="Phunkhang P."/>
            <person name="Pierre F."/>
            <person name="Priest M."/>
            <person name="Raghuraman S."/>
            <person name="Rege F."/>
            <person name="Reyes R."/>
            <person name="Rise C."/>
            <person name="Rogov P."/>
            <person name="Ross K."/>
            <person name="Ryan E."/>
            <person name="Settipalli S."/>
            <person name="Shea T."/>
            <person name="Sherpa N."/>
            <person name="Shi L."/>
            <person name="Shih D."/>
            <person name="Sparrow T."/>
            <person name="Spaulding J."/>
            <person name="Stalker J."/>
            <person name="Stange-Thomann N."/>
            <person name="Stavropoulos S."/>
            <person name="Stone C."/>
            <person name="Strader C."/>
            <person name="Tesfaye S."/>
            <person name="Thomson T."/>
            <person name="Thoulutsang Y."/>
            <person name="Thoulutsang D."/>
            <person name="Topham K."/>
            <person name="Topping I."/>
            <person name="Tsamla T."/>
            <person name="Vassiliev H."/>
            <person name="Vo A."/>
            <person name="Wangchuk T."/>
            <person name="Wangdi T."/>
            <person name="Weiand M."/>
            <person name="Wilkinson J."/>
            <person name="Wilson A."/>
            <person name="Yadav S."/>
            <person name="Young G."/>
            <person name="Yu Q."/>
            <person name="Zembek L."/>
            <person name="Zhong D."/>
            <person name="Zimmer A."/>
            <person name="Zwirko Z."/>
            <person name="Jaffe D.B."/>
            <person name="Alvarez P."/>
            <person name="Brockman W."/>
            <person name="Butler J."/>
            <person name="Chin C."/>
            <person name="Gnerre S."/>
            <person name="MacCallum I."/>
            <person name="Graves J.A."/>
            <person name="Ponting C.P."/>
            <person name="Breen M."/>
            <person name="Samollow P.B."/>
            <person name="Lander E.S."/>
            <person name="Lindblad-Toh K."/>
        </authorList>
    </citation>
    <scope>NUCLEOTIDE SEQUENCE [LARGE SCALE GENOMIC DNA]</scope>
</reference>
<dbReference type="InterPro" id="IPR007110">
    <property type="entry name" value="Ig-like_dom"/>
</dbReference>
<dbReference type="Pfam" id="PF07686">
    <property type="entry name" value="V-set"/>
    <property type="match status" value="1"/>
</dbReference>
<keyword evidence="5" id="KW-0812">Transmembrane</keyword>
<reference evidence="7" key="3">
    <citation type="submission" date="2025-09" db="UniProtKB">
        <authorList>
            <consortium name="Ensembl"/>
        </authorList>
    </citation>
    <scope>IDENTIFICATION</scope>
</reference>
<dbReference type="InParanoid" id="A0A5F8GBA2"/>
<keyword evidence="2 5" id="KW-0472">Membrane</keyword>
<feature type="domain" description="Ig-like" evidence="6">
    <location>
        <begin position="49"/>
        <end position="206"/>
    </location>
</feature>
<dbReference type="InterPro" id="IPR013783">
    <property type="entry name" value="Ig-like_fold"/>
</dbReference>
<feature type="transmembrane region" description="Helical" evidence="5">
    <location>
        <begin position="51"/>
        <end position="72"/>
    </location>
</feature>
<protein>
    <recommendedName>
        <fullName evidence="6">Ig-like domain-containing protein</fullName>
    </recommendedName>
</protein>
<dbReference type="Bgee" id="ENSMODG00000041933">
    <property type="expression patterns" value="Expressed in adult mammalian kidney and 8 other cell types or tissues"/>
</dbReference>
<evidence type="ECO:0000256" key="1">
    <source>
        <dbReference type="ARBA" id="ARBA00004370"/>
    </source>
</evidence>
<keyword evidence="5" id="KW-1133">Transmembrane helix</keyword>
<dbReference type="SMART" id="SM00409">
    <property type="entry name" value="IG"/>
    <property type="match status" value="1"/>
</dbReference>
<dbReference type="InterPro" id="IPR036179">
    <property type="entry name" value="Ig-like_dom_sf"/>
</dbReference>
<dbReference type="GO" id="GO:0005102">
    <property type="term" value="F:signaling receptor binding"/>
    <property type="evidence" value="ECO:0000318"/>
    <property type="project" value="GO_Central"/>
</dbReference>
<dbReference type="InterPro" id="IPR003599">
    <property type="entry name" value="Ig_sub"/>
</dbReference>
<evidence type="ECO:0000256" key="2">
    <source>
        <dbReference type="ARBA" id="ARBA00023136"/>
    </source>
</evidence>
<name>A0A5F8GBA2_MONDO</name>
<dbReference type="Proteomes" id="UP000002280">
    <property type="component" value="Chromosome 4"/>
</dbReference>
<evidence type="ECO:0000256" key="5">
    <source>
        <dbReference type="SAM" id="Phobius"/>
    </source>
</evidence>
<dbReference type="SUPFAM" id="SSF48726">
    <property type="entry name" value="Immunoglobulin"/>
    <property type="match status" value="2"/>
</dbReference>
<keyword evidence="3" id="KW-0393">Immunoglobulin domain</keyword>
<dbReference type="GO" id="GO:0009897">
    <property type="term" value="C:external side of plasma membrane"/>
    <property type="evidence" value="ECO:0000318"/>
    <property type="project" value="GO_Central"/>
</dbReference>
<dbReference type="AlphaFoldDB" id="A0A5F8GBA2"/>
<evidence type="ECO:0000256" key="4">
    <source>
        <dbReference type="SAM" id="Coils"/>
    </source>
</evidence>
<dbReference type="InterPro" id="IPR050504">
    <property type="entry name" value="IgSF_BTN/MOG"/>
</dbReference>
<sequence>MSSVFSPDTCGVWSTGDCWYRATPTLFEDDCDHFDQSSLLLKQMLCLSPCVALRMASFLVMVSILLLIQHAVAIDELRAHPYSDVTLPCHFSFVKGTDKLEFTWEREDIREEFEVEDDKDYFQFFRFYDFFEVFSKVVYQFRNNMEQLEEQNSMYEKRVSVNRAEISEGILSLLLKNVNFQDQAIYKCMAVSPIGRGESKIKLIVEDSEEPQVEFKQIDDETVATCVSTGWYYLPNVTWLDRGERDLSNYSTVEIYEEQMNGAHRVFSVLKYPVKLNEKYVCRIIETDVNFQPFRTIRKYPS</sequence>
<dbReference type="GO" id="GO:0050852">
    <property type="term" value="P:T cell receptor signaling pathway"/>
    <property type="evidence" value="ECO:0000318"/>
    <property type="project" value="GO_Central"/>
</dbReference>
<evidence type="ECO:0000259" key="6">
    <source>
        <dbReference type="PROSITE" id="PS50835"/>
    </source>
</evidence>
<evidence type="ECO:0000313" key="8">
    <source>
        <dbReference type="Proteomes" id="UP000002280"/>
    </source>
</evidence>
<comment type="subcellular location">
    <subcellularLocation>
        <location evidence="1">Membrane</location>
    </subcellularLocation>
</comment>
<dbReference type="PANTHER" id="PTHR24100:SF147">
    <property type="entry name" value="BUTYROPHILIN-LIKE 12"/>
    <property type="match status" value="1"/>
</dbReference>
<accession>A0A5F8GBA2</accession>
<dbReference type="InterPro" id="IPR013106">
    <property type="entry name" value="Ig_V-set"/>
</dbReference>
<reference evidence="7" key="2">
    <citation type="submission" date="2025-08" db="UniProtKB">
        <authorList>
            <consortium name="Ensembl"/>
        </authorList>
    </citation>
    <scope>IDENTIFICATION</scope>
</reference>
<dbReference type="PANTHER" id="PTHR24100">
    <property type="entry name" value="BUTYROPHILIN"/>
    <property type="match status" value="1"/>
</dbReference>
<dbReference type="GeneTree" id="ENSGT00940000163036"/>
<dbReference type="PROSITE" id="PS50835">
    <property type="entry name" value="IG_LIKE"/>
    <property type="match status" value="1"/>
</dbReference>
<evidence type="ECO:0000313" key="7">
    <source>
        <dbReference type="Ensembl" id="ENSMODP00000044798.1"/>
    </source>
</evidence>
<keyword evidence="8" id="KW-1185">Reference proteome</keyword>
<organism evidence="7 8">
    <name type="scientific">Monodelphis domestica</name>
    <name type="common">Gray short-tailed opossum</name>
    <dbReference type="NCBI Taxonomy" id="13616"/>
    <lineage>
        <taxon>Eukaryota</taxon>
        <taxon>Metazoa</taxon>
        <taxon>Chordata</taxon>
        <taxon>Craniata</taxon>
        <taxon>Vertebrata</taxon>
        <taxon>Euteleostomi</taxon>
        <taxon>Mammalia</taxon>
        <taxon>Metatheria</taxon>
        <taxon>Didelphimorphia</taxon>
        <taxon>Didelphidae</taxon>
        <taxon>Monodelphis</taxon>
    </lineage>
</organism>
<feature type="coiled-coil region" evidence="4">
    <location>
        <begin position="138"/>
        <end position="165"/>
    </location>
</feature>
<dbReference type="Gene3D" id="2.60.40.10">
    <property type="entry name" value="Immunoglobulins"/>
    <property type="match status" value="2"/>
</dbReference>
<keyword evidence="4" id="KW-0175">Coiled coil</keyword>
<evidence type="ECO:0000256" key="3">
    <source>
        <dbReference type="ARBA" id="ARBA00023319"/>
    </source>
</evidence>
<proteinExistence type="predicted"/>
<dbReference type="Ensembl" id="ENSMODT00000084793.1">
    <property type="protein sequence ID" value="ENSMODP00000044798.1"/>
    <property type="gene ID" value="ENSMODG00000041933.1"/>
</dbReference>